<keyword evidence="5" id="KW-0862">Zinc</keyword>
<organism evidence="12 13">
    <name type="scientific">Kingdonia uniflora</name>
    <dbReference type="NCBI Taxonomy" id="39325"/>
    <lineage>
        <taxon>Eukaryota</taxon>
        <taxon>Viridiplantae</taxon>
        <taxon>Streptophyta</taxon>
        <taxon>Embryophyta</taxon>
        <taxon>Tracheophyta</taxon>
        <taxon>Spermatophyta</taxon>
        <taxon>Magnoliopsida</taxon>
        <taxon>Ranunculales</taxon>
        <taxon>Circaeasteraceae</taxon>
        <taxon>Kingdonia</taxon>
    </lineage>
</organism>
<dbReference type="GO" id="GO:0030154">
    <property type="term" value="P:cell differentiation"/>
    <property type="evidence" value="ECO:0007669"/>
    <property type="project" value="TreeGrafter"/>
</dbReference>
<dbReference type="GO" id="GO:0045893">
    <property type="term" value="P:positive regulation of DNA-templated transcription"/>
    <property type="evidence" value="ECO:0007669"/>
    <property type="project" value="InterPro"/>
</dbReference>
<name>A0A7J7LRX9_9MAGN</name>
<keyword evidence="13" id="KW-1185">Reference proteome</keyword>
<dbReference type="GO" id="GO:0008270">
    <property type="term" value="F:zinc ion binding"/>
    <property type="evidence" value="ECO:0007669"/>
    <property type="project" value="UniProtKB-KW"/>
</dbReference>
<dbReference type="PANTHER" id="PTHR45658:SF92">
    <property type="entry name" value="GATA TRANSCRIPTION FACTOR 5"/>
    <property type="match status" value="1"/>
</dbReference>
<dbReference type="SUPFAM" id="SSF57716">
    <property type="entry name" value="Glucocorticoid receptor-like (DNA-binding domain)"/>
    <property type="match status" value="1"/>
</dbReference>
<keyword evidence="8" id="KW-0805">Transcription regulation</keyword>
<sequence length="332" mass="36750">MEFALKTSFLSSETKGLFADDFWGVGNGNYGVSGDDFFVDDLLDFSNGDLEEEEDLSVSSSLGDQNLDSINGENFNFVRNEDMGSLPPSELSVPTDDVADLEWLSHFVEDSFSLPCFPPNLPKPQSQNRSEVEPEKKPSLELKKTDFLNSVPVKARSKRSRTGGRGVWSLGFPSITETSSSSSSSCSSSISSSSCLLYNTGQRASLQLFNYFGPPPPATKKQKKSRILMSEQTGLTQLQPQRKCSHCGVQKTPQWRTGPMGAKTLCNACGVRFKSGRLLPEYRPACSPTFSTEVHSNNHRKVLEMRRKKEVVQVPIEPRREPGFKHAVQTFG</sequence>
<feature type="region of interest" description="Disordered" evidence="10">
    <location>
        <begin position="118"/>
        <end position="141"/>
    </location>
</feature>
<dbReference type="EMBL" id="JACGCM010002066">
    <property type="protein sequence ID" value="KAF6145415.1"/>
    <property type="molecule type" value="Genomic_DNA"/>
</dbReference>
<evidence type="ECO:0000256" key="9">
    <source>
        <dbReference type="PROSITE-ProRule" id="PRU00094"/>
    </source>
</evidence>
<evidence type="ECO:0000256" key="4">
    <source>
        <dbReference type="ARBA" id="ARBA00022771"/>
    </source>
</evidence>
<evidence type="ECO:0000256" key="5">
    <source>
        <dbReference type="ARBA" id="ARBA00022833"/>
    </source>
</evidence>
<dbReference type="SMART" id="SM00401">
    <property type="entry name" value="ZnF_GATA"/>
    <property type="match status" value="1"/>
</dbReference>
<dbReference type="Gene3D" id="3.30.50.10">
    <property type="entry name" value="Erythroid Transcription Factor GATA-1, subunit A"/>
    <property type="match status" value="1"/>
</dbReference>
<dbReference type="PROSITE" id="PS50114">
    <property type="entry name" value="GATA_ZN_FINGER_2"/>
    <property type="match status" value="1"/>
</dbReference>
<evidence type="ECO:0000256" key="10">
    <source>
        <dbReference type="SAM" id="MobiDB-lite"/>
    </source>
</evidence>
<keyword evidence="3" id="KW-0479">Metal-binding</keyword>
<comment type="function">
    <text evidence="8">Transcriptional activator that specifically binds 5'-GATA-3' or 5'-GAT-3' motifs within gene promoters.</text>
</comment>
<evidence type="ECO:0000256" key="3">
    <source>
        <dbReference type="ARBA" id="ARBA00022723"/>
    </source>
</evidence>
<comment type="subcellular location">
    <subcellularLocation>
        <location evidence="1 8">Nucleus</location>
    </subcellularLocation>
</comment>
<dbReference type="AlphaFoldDB" id="A0A7J7LRX9"/>
<reference evidence="12 13" key="1">
    <citation type="journal article" date="2020" name="IScience">
        <title>Genome Sequencing of the Endangered Kingdonia uniflora (Circaeasteraceae, Ranunculales) Reveals Potential Mechanisms of Evolutionary Specialization.</title>
        <authorList>
            <person name="Sun Y."/>
            <person name="Deng T."/>
            <person name="Zhang A."/>
            <person name="Moore M.J."/>
            <person name="Landis J.B."/>
            <person name="Lin N."/>
            <person name="Zhang H."/>
            <person name="Zhang X."/>
            <person name="Huang J."/>
            <person name="Zhang X."/>
            <person name="Sun H."/>
            <person name="Wang H."/>
        </authorList>
    </citation>
    <scope>NUCLEOTIDE SEQUENCE [LARGE SCALE GENOMIC DNA]</scope>
    <source>
        <strain evidence="12">TB1705</strain>
        <tissue evidence="12">Leaf</tissue>
    </source>
</reference>
<dbReference type="InterPro" id="IPR016679">
    <property type="entry name" value="TF_GATA_pln"/>
</dbReference>
<evidence type="ECO:0000256" key="6">
    <source>
        <dbReference type="ARBA" id="ARBA00023159"/>
    </source>
</evidence>
<proteinExistence type="inferred from homology"/>
<evidence type="ECO:0000259" key="11">
    <source>
        <dbReference type="PROSITE" id="PS50114"/>
    </source>
</evidence>
<protein>
    <recommendedName>
        <fullName evidence="8">GATA transcription factor</fullName>
    </recommendedName>
</protein>
<keyword evidence="4 9" id="KW-0863">Zinc-finger</keyword>
<gene>
    <name evidence="12" type="ORF">GIB67_029184</name>
</gene>
<evidence type="ECO:0000313" key="13">
    <source>
        <dbReference type="Proteomes" id="UP000541444"/>
    </source>
</evidence>
<keyword evidence="7 8" id="KW-0539">Nucleus</keyword>
<keyword evidence="6 8" id="KW-0010">Activator</keyword>
<evidence type="ECO:0000256" key="2">
    <source>
        <dbReference type="ARBA" id="ARBA00005694"/>
    </source>
</evidence>
<evidence type="ECO:0000256" key="8">
    <source>
        <dbReference type="PIRNR" id="PIRNR016992"/>
    </source>
</evidence>
<dbReference type="Pfam" id="PF00320">
    <property type="entry name" value="GATA"/>
    <property type="match status" value="1"/>
</dbReference>
<comment type="caution">
    <text evidence="12">The sequence shown here is derived from an EMBL/GenBank/DDBJ whole genome shotgun (WGS) entry which is preliminary data.</text>
</comment>
<dbReference type="GO" id="GO:0005634">
    <property type="term" value="C:nucleus"/>
    <property type="evidence" value="ECO:0007669"/>
    <property type="project" value="UniProtKB-SubCell"/>
</dbReference>
<dbReference type="InterPro" id="IPR000679">
    <property type="entry name" value="Znf_GATA"/>
</dbReference>
<comment type="similarity">
    <text evidence="2 8">Belongs to the type IV zinc-finger family. Class A subfamily.</text>
</comment>
<dbReference type="Proteomes" id="UP000541444">
    <property type="component" value="Unassembled WGS sequence"/>
</dbReference>
<feature type="domain" description="GATA-type" evidence="11">
    <location>
        <begin position="238"/>
        <end position="274"/>
    </location>
</feature>
<evidence type="ECO:0000256" key="1">
    <source>
        <dbReference type="ARBA" id="ARBA00004123"/>
    </source>
</evidence>
<dbReference type="InterPro" id="IPR013088">
    <property type="entry name" value="Znf_NHR/GATA"/>
</dbReference>
<evidence type="ECO:0000256" key="7">
    <source>
        <dbReference type="ARBA" id="ARBA00023242"/>
    </source>
</evidence>
<feature type="compositionally biased region" description="Basic and acidic residues" evidence="10">
    <location>
        <begin position="130"/>
        <end position="141"/>
    </location>
</feature>
<keyword evidence="8" id="KW-0804">Transcription</keyword>
<keyword evidence="8" id="KW-0238">DNA-binding</keyword>
<dbReference type="PIRSF" id="PIRSF016992">
    <property type="entry name" value="TF_GATA_plant"/>
    <property type="match status" value="1"/>
</dbReference>
<dbReference type="GO" id="GO:0043565">
    <property type="term" value="F:sequence-specific DNA binding"/>
    <property type="evidence" value="ECO:0007669"/>
    <property type="project" value="InterPro"/>
</dbReference>
<dbReference type="OrthoDB" id="2162994at2759"/>
<dbReference type="CDD" id="cd00202">
    <property type="entry name" value="ZnF_GATA"/>
    <property type="match status" value="1"/>
</dbReference>
<dbReference type="PROSITE" id="PS00344">
    <property type="entry name" value="GATA_ZN_FINGER_1"/>
    <property type="match status" value="1"/>
</dbReference>
<dbReference type="PANTHER" id="PTHR45658">
    <property type="entry name" value="GATA TRANSCRIPTION FACTOR"/>
    <property type="match status" value="1"/>
</dbReference>
<dbReference type="FunFam" id="3.30.50.10:FF:000018">
    <property type="entry name" value="GATA transcription factor"/>
    <property type="match status" value="1"/>
</dbReference>
<accession>A0A7J7LRX9</accession>
<dbReference type="InterPro" id="IPR051140">
    <property type="entry name" value="GATA_TF"/>
</dbReference>
<evidence type="ECO:0000313" key="12">
    <source>
        <dbReference type="EMBL" id="KAF6145415.1"/>
    </source>
</evidence>